<dbReference type="AlphaFoldDB" id="A0AAE0RA73"/>
<proteinExistence type="predicted"/>
<dbReference type="EMBL" id="JAUCMX010000005">
    <property type="protein sequence ID" value="KAK3546358.1"/>
    <property type="molecule type" value="Genomic_DNA"/>
</dbReference>
<sequence length="17" mass="1895">MRYCSATLARALARAKL</sequence>
<evidence type="ECO:0000313" key="2">
    <source>
        <dbReference type="Proteomes" id="UP001274896"/>
    </source>
</evidence>
<reference evidence="1" key="1">
    <citation type="submission" date="2023-06" db="EMBL/GenBank/DDBJ databases">
        <title>Male Hemibagrus guttatus genome.</title>
        <authorList>
            <person name="Bian C."/>
        </authorList>
    </citation>
    <scope>NUCLEOTIDE SEQUENCE</scope>
    <source>
        <strain evidence="1">Male_cb2023</strain>
        <tissue evidence="1">Muscle</tissue>
    </source>
</reference>
<name>A0AAE0RA73_9TELE</name>
<organism evidence="1 2">
    <name type="scientific">Hemibagrus guttatus</name>
    <dbReference type="NCBI Taxonomy" id="175788"/>
    <lineage>
        <taxon>Eukaryota</taxon>
        <taxon>Metazoa</taxon>
        <taxon>Chordata</taxon>
        <taxon>Craniata</taxon>
        <taxon>Vertebrata</taxon>
        <taxon>Euteleostomi</taxon>
        <taxon>Actinopterygii</taxon>
        <taxon>Neopterygii</taxon>
        <taxon>Teleostei</taxon>
        <taxon>Ostariophysi</taxon>
        <taxon>Siluriformes</taxon>
        <taxon>Bagridae</taxon>
        <taxon>Hemibagrus</taxon>
    </lineage>
</organism>
<comment type="caution">
    <text evidence="1">The sequence shown here is derived from an EMBL/GenBank/DDBJ whole genome shotgun (WGS) entry which is preliminary data.</text>
</comment>
<accession>A0AAE0RA73</accession>
<keyword evidence="2" id="KW-1185">Reference proteome</keyword>
<protein>
    <submittedName>
        <fullName evidence="1">Uncharacterized protein</fullName>
    </submittedName>
</protein>
<gene>
    <name evidence="1" type="ORF">QTP70_025760</name>
</gene>
<dbReference type="Proteomes" id="UP001274896">
    <property type="component" value="Unassembled WGS sequence"/>
</dbReference>
<evidence type="ECO:0000313" key="1">
    <source>
        <dbReference type="EMBL" id="KAK3546358.1"/>
    </source>
</evidence>